<dbReference type="GO" id="GO:0006310">
    <property type="term" value="P:DNA recombination"/>
    <property type="evidence" value="ECO:0007669"/>
    <property type="project" value="UniProtKB-KW"/>
</dbReference>
<proteinExistence type="predicted"/>
<organism evidence="3">
    <name type="scientific">hydrothermal vent metagenome</name>
    <dbReference type="NCBI Taxonomy" id="652676"/>
    <lineage>
        <taxon>unclassified sequences</taxon>
        <taxon>metagenomes</taxon>
        <taxon>ecological metagenomes</taxon>
    </lineage>
</organism>
<dbReference type="GO" id="GO:0015074">
    <property type="term" value="P:DNA integration"/>
    <property type="evidence" value="ECO:0007669"/>
    <property type="project" value="InterPro"/>
</dbReference>
<dbReference type="GO" id="GO:0003677">
    <property type="term" value="F:DNA binding"/>
    <property type="evidence" value="ECO:0007669"/>
    <property type="project" value="InterPro"/>
</dbReference>
<dbReference type="EMBL" id="UOFO01000122">
    <property type="protein sequence ID" value="VAW87411.1"/>
    <property type="molecule type" value="Genomic_DNA"/>
</dbReference>
<dbReference type="SUPFAM" id="SSF56349">
    <property type="entry name" value="DNA breaking-rejoining enzymes"/>
    <property type="match status" value="1"/>
</dbReference>
<dbReference type="Pfam" id="PF00589">
    <property type="entry name" value="Phage_integrase"/>
    <property type="match status" value="1"/>
</dbReference>
<dbReference type="InterPro" id="IPR013762">
    <property type="entry name" value="Integrase-like_cat_sf"/>
</dbReference>
<feature type="domain" description="Tyr recombinase" evidence="2">
    <location>
        <begin position="1"/>
        <end position="77"/>
    </location>
</feature>
<evidence type="ECO:0000259" key="2">
    <source>
        <dbReference type="PROSITE" id="PS51898"/>
    </source>
</evidence>
<dbReference type="AlphaFoldDB" id="A0A3B0Z795"/>
<protein>
    <submittedName>
        <fullName evidence="3">Mobile element protein</fullName>
    </submittedName>
</protein>
<evidence type="ECO:0000256" key="1">
    <source>
        <dbReference type="ARBA" id="ARBA00023172"/>
    </source>
</evidence>
<dbReference type="PROSITE" id="PS51898">
    <property type="entry name" value="TYR_RECOMBINASE"/>
    <property type="match status" value="1"/>
</dbReference>
<evidence type="ECO:0000313" key="3">
    <source>
        <dbReference type="EMBL" id="VAW87411.1"/>
    </source>
</evidence>
<gene>
    <name evidence="3" type="ORF">MNBD_GAMMA16-803</name>
</gene>
<sequence length="77" mass="8547">EAQQLLQFMSGTHALMAKILYGSGLRLMECIRLRIQDIDFGHSKIFIRGGKGGKDRTTVLPQSISVALQAQINYAIK</sequence>
<keyword evidence="1" id="KW-0233">DNA recombination</keyword>
<accession>A0A3B0Z795</accession>
<dbReference type="InterPro" id="IPR002104">
    <property type="entry name" value="Integrase_catalytic"/>
</dbReference>
<feature type="non-terminal residue" evidence="3">
    <location>
        <position position="1"/>
    </location>
</feature>
<reference evidence="3" key="1">
    <citation type="submission" date="2018-06" db="EMBL/GenBank/DDBJ databases">
        <authorList>
            <person name="Zhirakovskaya E."/>
        </authorList>
    </citation>
    <scope>NUCLEOTIDE SEQUENCE</scope>
</reference>
<dbReference type="InterPro" id="IPR011010">
    <property type="entry name" value="DNA_brk_join_enz"/>
</dbReference>
<name>A0A3B0Z795_9ZZZZ</name>
<dbReference type="Gene3D" id="1.10.443.10">
    <property type="entry name" value="Intergrase catalytic core"/>
    <property type="match status" value="1"/>
</dbReference>